<name>A0A238YRX0_9BACT</name>
<evidence type="ECO:0000313" key="3">
    <source>
        <dbReference type="EMBL" id="SNR73897.1"/>
    </source>
</evidence>
<dbReference type="AlphaFoldDB" id="A0A238YRX0"/>
<dbReference type="EMBL" id="FZOB01000004">
    <property type="protein sequence ID" value="SNR73897.1"/>
    <property type="molecule type" value="Genomic_DNA"/>
</dbReference>
<keyword evidence="4" id="KW-1185">Reference proteome</keyword>
<reference evidence="4" key="1">
    <citation type="submission" date="2017-06" db="EMBL/GenBank/DDBJ databases">
        <authorList>
            <person name="Varghese N."/>
            <person name="Submissions S."/>
        </authorList>
    </citation>
    <scope>NUCLEOTIDE SEQUENCE [LARGE SCALE GENOMIC DNA]</scope>
    <source>
        <strain evidence="4">DSM 15668</strain>
    </source>
</reference>
<sequence>MRKELLKEIIISFQRKELPDIIQRDLQIPINTGKIVTLIGVRRSGKTYFLYQTIKELRKTVEMENIVYINFDDERLEIKGKDLGIIVESYRELYPDKNLSDVYFFFDEIQNVEGWEKFIKRLYETETKNIFITGSSSKLLSKEIATALRGRTISYEIYPLSFKEFLKFRKLKISPVDIYDTNLKAKVKKLFEEYLQWGGFPEISFIENEEIKLKVLQEYFDVMLYRDLVERYNFTNIPVVKYLLKRAIENVSSPFSVNNIYNELKSAGYKVSKDTLYNILDAAENIYLVRLLEKYSRSVLKRSLSLKKLYIIDNGLITANSFFKDTGKLLENITFKELLLRYKQIFYFKMKKECDFIGFSDETPDIYQVSYTVKNAKTFERETESILEACKFFRKKEAFILTFDDELEIEKEKVKIHIIPCWKFFIFH</sequence>
<dbReference type="RefSeq" id="WP_089322893.1">
    <property type="nucleotide sequence ID" value="NZ_FZOB01000004.1"/>
</dbReference>
<proteinExistence type="predicted"/>
<evidence type="ECO:0008006" key="5">
    <source>
        <dbReference type="Google" id="ProtNLM"/>
    </source>
</evidence>
<feature type="domain" description="AAA" evidence="1">
    <location>
        <begin position="34"/>
        <end position="166"/>
    </location>
</feature>
<dbReference type="Pfam" id="PF13635">
    <property type="entry name" value="DUF4143"/>
    <property type="match status" value="1"/>
</dbReference>
<dbReference type="InterPro" id="IPR041682">
    <property type="entry name" value="AAA_14"/>
</dbReference>
<accession>A0A238YRX0</accession>
<evidence type="ECO:0000259" key="1">
    <source>
        <dbReference type="Pfam" id="PF13173"/>
    </source>
</evidence>
<protein>
    <recommendedName>
        <fullName evidence="5">AAA+ ATPase domain-containing protein</fullName>
    </recommendedName>
</protein>
<dbReference type="PANTHER" id="PTHR33295">
    <property type="entry name" value="ATPASE"/>
    <property type="match status" value="1"/>
</dbReference>
<gene>
    <name evidence="3" type="ORF">SAMN06265340_104149</name>
</gene>
<dbReference type="OrthoDB" id="9801684at2"/>
<dbReference type="Proteomes" id="UP000198405">
    <property type="component" value="Unassembled WGS sequence"/>
</dbReference>
<feature type="domain" description="DUF4143" evidence="2">
    <location>
        <begin position="226"/>
        <end position="357"/>
    </location>
</feature>
<dbReference type="Gene3D" id="3.40.50.300">
    <property type="entry name" value="P-loop containing nucleotide triphosphate hydrolases"/>
    <property type="match status" value="1"/>
</dbReference>
<evidence type="ECO:0000259" key="2">
    <source>
        <dbReference type="Pfam" id="PF13635"/>
    </source>
</evidence>
<organism evidence="3 4">
    <name type="scientific">Desulfurobacterium atlanticum</name>
    <dbReference type="NCBI Taxonomy" id="240169"/>
    <lineage>
        <taxon>Bacteria</taxon>
        <taxon>Pseudomonadati</taxon>
        <taxon>Aquificota</taxon>
        <taxon>Aquificia</taxon>
        <taxon>Desulfurobacteriales</taxon>
        <taxon>Desulfurobacteriaceae</taxon>
        <taxon>Desulfurobacterium</taxon>
    </lineage>
</organism>
<dbReference type="InterPro" id="IPR025420">
    <property type="entry name" value="DUF4143"/>
</dbReference>
<dbReference type="InterPro" id="IPR027417">
    <property type="entry name" value="P-loop_NTPase"/>
</dbReference>
<dbReference type="SUPFAM" id="SSF52540">
    <property type="entry name" value="P-loop containing nucleoside triphosphate hydrolases"/>
    <property type="match status" value="1"/>
</dbReference>
<evidence type="ECO:0000313" key="4">
    <source>
        <dbReference type="Proteomes" id="UP000198405"/>
    </source>
</evidence>
<dbReference type="Pfam" id="PF13173">
    <property type="entry name" value="AAA_14"/>
    <property type="match status" value="1"/>
</dbReference>
<dbReference type="PANTHER" id="PTHR33295:SF8">
    <property type="entry name" value="AAA+ ATPASE DOMAIN-CONTAINING PROTEIN"/>
    <property type="match status" value="1"/>
</dbReference>